<dbReference type="PROSITE" id="PS50931">
    <property type="entry name" value="HTH_LYSR"/>
    <property type="match status" value="1"/>
</dbReference>
<dbReference type="Pfam" id="PF00126">
    <property type="entry name" value="HTH_1"/>
    <property type="match status" value="1"/>
</dbReference>
<dbReference type="InterPro" id="IPR036388">
    <property type="entry name" value="WH-like_DNA-bd_sf"/>
</dbReference>
<accession>A0ABM9K0T9</accession>
<feature type="domain" description="HTH lysR-type" evidence="6">
    <location>
        <begin position="61"/>
        <end position="116"/>
    </location>
</feature>
<comment type="caution">
    <text evidence="7">The sequence shown here is derived from an EMBL/GenBank/DDBJ whole genome shotgun (WGS) entry which is preliminary data.</text>
</comment>
<dbReference type="CDD" id="cd08422">
    <property type="entry name" value="PBP2_CrgA_like"/>
    <property type="match status" value="1"/>
</dbReference>
<dbReference type="InterPro" id="IPR005119">
    <property type="entry name" value="LysR_subst-bd"/>
</dbReference>
<dbReference type="Gene3D" id="1.10.10.10">
    <property type="entry name" value="Winged helix-like DNA-binding domain superfamily/Winged helix DNA-binding domain"/>
    <property type="match status" value="1"/>
</dbReference>
<organism evidence="7 8">
    <name type="scientific">Ralstonia flaminis</name>
    <dbReference type="NCBI Taxonomy" id="3058597"/>
    <lineage>
        <taxon>Bacteria</taxon>
        <taxon>Pseudomonadati</taxon>
        <taxon>Pseudomonadota</taxon>
        <taxon>Betaproteobacteria</taxon>
        <taxon>Burkholderiales</taxon>
        <taxon>Burkholderiaceae</taxon>
        <taxon>Ralstonia</taxon>
    </lineage>
</organism>
<dbReference type="Proteomes" id="UP001189757">
    <property type="component" value="Unassembled WGS sequence"/>
</dbReference>
<keyword evidence="4" id="KW-0804">Transcription</keyword>
<name>A0ABM9K0T9_9RALS</name>
<dbReference type="InterPro" id="IPR058163">
    <property type="entry name" value="LysR-type_TF_proteobact-type"/>
</dbReference>
<dbReference type="SUPFAM" id="SSF53850">
    <property type="entry name" value="Periplasmic binding protein-like II"/>
    <property type="match status" value="1"/>
</dbReference>
<dbReference type="PANTHER" id="PTHR30537:SF31">
    <property type="entry name" value="TRANSCRIPTIONAL REGULATOR, LYSR FAMILY"/>
    <property type="match status" value="1"/>
</dbReference>
<evidence type="ECO:0000256" key="4">
    <source>
        <dbReference type="ARBA" id="ARBA00023163"/>
    </source>
</evidence>
<dbReference type="SUPFAM" id="SSF46785">
    <property type="entry name" value="Winged helix' DNA-binding domain"/>
    <property type="match status" value="1"/>
</dbReference>
<dbReference type="Gene3D" id="3.40.190.290">
    <property type="match status" value="1"/>
</dbReference>
<keyword evidence="3" id="KW-0238">DNA-binding</keyword>
<proteinExistence type="inferred from homology"/>
<sequence length="362" mass="38887">MKPLACSPGVGARSRLQPHDGVDGTDSAGNAPPHSGDKPVAIAFLCFNAVRLQHCTHMKRFDDLYLFTRVVEAGGFSAAERATGIPKSRLSRRIAELETQLGTRLLQRSSHRVSVTPVGEAVYRHARDMADASAAIEALAGAARSEPAGVLRVGTSPLLAETLLAGWLAEFADAHPKLRIELDLSNTYVDLIEQRIDVAIRAATGPLPSRDVVARHLAASPRVLVGSPTLLARVEAPSTPADLDNLPCLGQGTLARSRDWVLQDTRGHRLALPIRPRFAADNIITLREAAIAGLGLAILPQHCCYEALVDGRLQTVLPSWTPEPADLHALYPSRAGVPPSVKALVAFLRERFAKEATMQPIN</sequence>
<keyword evidence="8" id="KW-1185">Reference proteome</keyword>
<dbReference type="InterPro" id="IPR000847">
    <property type="entry name" value="LysR_HTH_N"/>
</dbReference>
<evidence type="ECO:0000256" key="2">
    <source>
        <dbReference type="ARBA" id="ARBA00023015"/>
    </source>
</evidence>
<evidence type="ECO:0000313" key="7">
    <source>
        <dbReference type="EMBL" id="CAJ0809676.1"/>
    </source>
</evidence>
<dbReference type="PANTHER" id="PTHR30537">
    <property type="entry name" value="HTH-TYPE TRANSCRIPTIONAL REGULATOR"/>
    <property type="match status" value="1"/>
</dbReference>
<dbReference type="Pfam" id="PF03466">
    <property type="entry name" value="LysR_substrate"/>
    <property type="match status" value="1"/>
</dbReference>
<keyword evidence="2" id="KW-0805">Transcription regulation</keyword>
<reference evidence="7 8" key="1">
    <citation type="submission" date="2023-07" db="EMBL/GenBank/DDBJ databases">
        <authorList>
            <person name="Peeters C."/>
        </authorList>
    </citation>
    <scope>NUCLEOTIDE SEQUENCE [LARGE SCALE GENOMIC DNA]</scope>
    <source>
        <strain evidence="7 8">LMG 18101</strain>
    </source>
</reference>
<evidence type="ECO:0000259" key="6">
    <source>
        <dbReference type="PROSITE" id="PS50931"/>
    </source>
</evidence>
<protein>
    <submittedName>
        <fullName evidence="7">HTH-type transcriptional regulator DmlR</fullName>
    </submittedName>
</protein>
<feature type="region of interest" description="Disordered" evidence="5">
    <location>
        <begin position="1"/>
        <end position="34"/>
    </location>
</feature>
<dbReference type="InterPro" id="IPR036390">
    <property type="entry name" value="WH_DNA-bd_sf"/>
</dbReference>
<evidence type="ECO:0000256" key="5">
    <source>
        <dbReference type="SAM" id="MobiDB-lite"/>
    </source>
</evidence>
<comment type="similarity">
    <text evidence="1">Belongs to the LysR transcriptional regulatory family.</text>
</comment>
<dbReference type="EMBL" id="CATZLL010000002">
    <property type="protein sequence ID" value="CAJ0809676.1"/>
    <property type="molecule type" value="Genomic_DNA"/>
</dbReference>
<evidence type="ECO:0000256" key="1">
    <source>
        <dbReference type="ARBA" id="ARBA00009437"/>
    </source>
</evidence>
<gene>
    <name evidence="7" type="primary">dmlR_3</name>
    <name evidence="7" type="ORF">LMG18101_00639</name>
</gene>
<evidence type="ECO:0000313" key="8">
    <source>
        <dbReference type="Proteomes" id="UP001189757"/>
    </source>
</evidence>
<evidence type="ECO:0000256" key="3">
    <source>
        <dbReference type="ARBA" id="ARBA00023125"/>
    </source>
</evidence>